<keyword evidence="2" id="KW-0808">Transferase</keyword>
<evidence type="ECO:0000259" key="1">
    <source>
        <dbReference type="Pfam" id="PF13649"/>
    </source>
</evidence>
<evidence type="ECO:0000313" key="2">
    <source>
        <dbReference type="EMBL" id="TWH91354.1"/>
    </source>
</evidence>
<name>A0A562K7Z2_SPHWJ</name>
<accession>A0A562K7Z2</accession>
<gene>
    <name evidence="2" type="ORF">IQ35_03281</name>
</gene>
<dbReference type="CDD" id="cd02440">
    <property type="entry name" value="AdoMet_MTases"/>
    <property type="match status" value="1"/>
</dbReference>
<feature type="domain" description="Methyltransferase" evidence="1">
    <location>
        <begin position="42"/>
        <end position="137"/>
    </location>
</feature>
<keyword evidence="3" id="KW-1185">Reference proteome</keyword>
<dbReference type="EMBL" id="VLKK01000017">
    <property type="protein sequence ID" value="TWH91354.1"/>
    <property type="molecule type" value="Genomic_DNA"/>
</dbReference>
<dbReference type="Proteomes" id="UP000316624">
    <property type="component" value="Unassembled WGS sequence"/>
</dbReference>
<evidence type="ECO:0000313" key="3">
    <source>
        <dbReference type="Proteomes" id="UP000316624"/>
    </source>
</evidence>
<reference evidence="2 3" key="1">
    <citation type="journal article" date="2015" name="Stand. Genomic Sci.">
        <title>Genomic Encyclopedia of Bacterial and Archaeal Type Strains, Phase III: the genomes of soil and plant-associated and newly described type strains.</title>
        <authorList>
            <person name="Whitman W.B."/>
            <person name="Woyke T."/>
            <person name="Klenk H.P."/>
            <person name="Zhou Y."/>
            <person name="Lilburn T.G."/>
            <person name="Beck B.J."/>
            <person name="De Vos P."/>
            <person name="Vandamme P."/>
            <person name="Eisen J.A."/>
            <person name="Garrity G."/>
            <person name="Hugenholtz P."/>
            <person name="Kyrpides N.C."/>
        </authorList>
    </citation>
    <scope>NUCLEOTIDE SEQUENCE [LARGE SCALE GENOMIC DNA]</scope>
    <source>
        <strain evidence="2 3">CGMCC 1.7748</strain>
    </source>
</reference>
<dbReference type="AlphaFoldDB" id="A0A562K7Z2"/>
<dbReference type="GO" id="GO:0008168">
    <property type="term" value="F:methyltransferase activity"/>
    <property type="evidence" value="ECO:0007669"/>
    <property type="project" value="UniProtKB-KW"/>
</dbReference>
<dbReference type="RefSeq" id="WP_145075004.1">
    <property type="nucleotide sequence ID" value="NZ_JACIIY010000018.1"/>
</dbReference>
<dbReference type="SUPFAM" id="SSF53335">
    <property type="entry name" value="S-adenosyl-L-methionine-dependent methyltransferases"/>
    <property type="match status" value="1"/>
</dbReference>
<keyword evidence="2" id="KW-0489">Methyltransferase</keyword>
<sequence length="209" mass="22826">MTLPPSAPDWDARYDRADYLFGTEPNAFLKSEAAQLDELGEVLCVADGEGRNSVWLAKQGFRVHAVDASAIALDKARALATREGVADAIRFEQVDLTRWHWPKARYHAVVAIFIQFAGPTARADLFSGMKEALVPGGLLLLQGYRPEQIGYGTGGPGAAENLYDEPMLRSAFDDFEIRKLVSYDAEISEGDGHNGMSALIDLIARKPVS</sequence>
<protein>
    <submittedName>
        <fullName evidence="2">Methyltransferase family protein</fullName>
    </submittedName>
</protein>
<dbReference type="GO" id="GO:0032259">
    <property type="term" value="P:methylation"/>
    <property type="evidence" value="ECO:0007669"/>
    <property type="project" value="UniProtKB-KW"/>
</dbReference>
<comment type="caution">
    <text evidence="2">The sequence shown here is derived from an EMBL/GenBank/DDBJ whole genome shotgun (WGS) entry which is preliminary data.</text>
</comment>
<proteinExistence type="predicted"/>
<dbReference type="Gene3D" id="3.40.50.150">
    <property type="entry name" value="Vaccinia Virus protein VP39"/>
    <property type="match status" value="1"/>
</dbReference>
<organism evidence="2 3">
    <name type="scientific">Sphingobium wenxiniae (strain DSM 21828 / CGMCC 1.7748 / JZ-1)</name>
    <dbReference type="NCBI Taxonomy" id="595605"/>
    <lineage>
        <taxon>Bacteria</taxon>
        <taxon>Pseudomonadati</taxon>
        <taxon>Pseudomonadota</taxon>
        <taxon>Alphaproteobacteria</taxon>
        <taxon>Sphingomonadales</taxon>
        <taxon>Sphingomonadaceae</taxon>
        <taxon>Sphingobium</taxon>
    </lineage>
</organism>
<dbReference type="InterPro" id="IPR029063">
    <property type="entry name" value="SAM-dependent_MTases_sf"/>
</dbReference>
<dbReference type="Pfam" id="PF13649">
    <property type="entry name" value="Methyltransf_25"/>
    <property type="match status" value="1"/>
</dbReference>
<dbReference type="InterPro" id="IPR041698">
    <property type="entry name" value="Methyltransf_25"/>
</dbReference>